<reference evidence="2" key="1">
    <citation type="submission" date="2013-11" db="EMBL/GenBank/DDBJ databases">
        <title>Draft genome sequence and annotation of the entomopathogenic bacteria, Xenorhabdus cabanillasi strain JM26 and Xenorhabdus szentirmai strain DSM 16338.</title>
        <authorList>
            <person name="Gualtieri M."/>
            <person name="Ogier J.C."/>
            <person name="Pages S."/>
            <person name="Givaudan A."/>
            <person name="Gaudriault S."/>
        </authorList>
    </citation>
    <scope>NUCLEOTIDE SEQUENCE [LARGE SCALE GENOMIC DNA]</scope>
    <source>
        <strain evidence="2">DSM 16338</strain>
    </source>
</reference>
<evidence type="ECO:0000313" key="3">
    <source>
        <dbReference type="Proteomes" id="UP000019202"/>
    </source>
</evidence>
<dbReference type="InterPro" id="IPR005068">
    <property type="entry name" value="Phage_lambda_Stf-r2"/>
</dbReference>
<dbReference type="GO" id="GO:0019062">
    <property type="term" value="P:virion attachment to host cell"/>
    <property type="evidence" value="ECO:0007669"/>
    <property type="project" value="InterPro"/>
</dbReference>
<keyword evidence="3" id="KW-1185">Reference proteome</keyword>
<dbReference type="Pfam" id="PF25670">
    <property type="entry name" value="Phage_tail_C_2"/>
    <property type="match status" value="1"/>
</dbReference>
<dbReference type="GO" id="GO:0046718">
    <property type="term" value="P:symbiont entry into host cell"/>
    <property type="evidence" value="ECO:0007669"/>
    <property type="project" value="InterPro"/>
</dbReference>
<dbReference type="STRING" id="1427518.XSR1_390004"/>
<name>W1J3A1_9GAMM</name>
<comment type="caution">
    <text evidence="2">The sequence shown here is derived from an EMBL/GenBank/DDBJ whole genome shotgun (WGS) entry which is preliminary data.</text>
</comment>
<dbReference type="InterPro" id="IPR058008">
    <property type="entry name" value="Gp26_C"/>
</dbReference>
<protein>
    <recommendedName>
        <fullName evidence="1">Phage tail protein C-terminal domain-containing protein</fullName>
    </recommendedName>
</protein>
<accession>W1J3A1</accession>
<dbReference type="Proteomes" id="UP000019202">
    <property type="component" value="Unassembled WGS sequence"/>
</dbReference>
<evidence type="ECO:0000313" key="2">
    <source>
        <dbReference type="EMBL" id="CDL83910.1"/>
    </source>
</evidence>
<gene>
    <name evidence="2" type="ORF">XSR1_390004</name>
</gene>
<evidence type="ECO:0000259" key="1">
    <source>
        <dbReference type="Pfam" id="PF25670"/>
    </source>
</evidence>
<dbReference type="EMBL" id="CBXF010000098">
    <property type="protein sequence ID" value="CDL83910.1"/>
    <property type="molecule type" value="Genomic_DNA"/>
</dbReference>
<sequence length="342" mass="37765">MNIKTQGSNSPVMVPTMDDVRKAIKETIEEHAQSRNHPNATLQGKGFVILSNDVGNDSEVMAATSKAVKTAYNLANTANQNANTRLEKNKNGEDIPDKAAFVSHLGLGHAIKTGDYGIGSYNGAAIPNGDYNNAIVSGIYAGPGVNAKNSADNNTRYGPCLVLGRNYDGIYQQAHYKNEFYCRYRESGVWTDWWKVLTTATTTMDARGNIKQTSPLIQIYSSGAFTTNEESKGATVERVSEGTYLIKGILGFNTDEAVNNIEIPQCHNNLPLVWIDYEKLHDGSLKVMIYHREHLYAPIFARNVKEGYSDGDLIDIPDGRFISVRVQMPAPLDEEPQAYFCR</sequence>
<dbReference type="RefSeq" id="WP_038239669.1">
    <property type="nucleotide sequence ID" value="NZ_CAWLWS010000098.1"/>
</dbReference>
<dbReference type="Pfam" id="PF03406">
    <property type="entry name" value="Phage_fiber_2"/>
    <property type="match status" value="1"/>
</dbReference>
<organism evidence="2 3">
    <name type="scientific">Xenorhabdus szentirmaii DSM 16338</name>
    <dbReference type="NCBI Taxonomy" id="1427518"/>
    <lineage>
        <taxon>Bacteria</taxon>
        <taxon>Pseudomonadati</taxon>
        <taxon>Pseudomonadota</taxon>
        <taxon>Gammaproteobacteria</taxon>
        <taxon>Enterobacterales</taxon>
        <taxon>Morganellaceae</taxon>
        <taxon>Xenorhabdus</taxon>
    </lineage>
</organism>
<dbReference type="CDD" id="cd19958">
    <property type="entry name" value="pyocin_knob"/>
    <property type="match status" value="1"/>
</dbReference>
<feature type="domain" description="Phage tail protein C-terminal" evidence="1">
    <location>
        <begin position="202"/>
        <end position="330"/>
    </location>
</feature>
<dbReference type="AlphaFoldDB" id="W1J3A1"/>
<proteinExistence type="predicted"/>